<dbReference type="SUPFAM" id="SSF102588">
    <property type="entry name" value="LmbE-like"/>
    <property type="match status" value="1"/>
</dbReference>
<protein>
    <recommendedName>
        <fullName evidence="2">PIG-L family deacetylase</fullName>
    </recommendedName>
</protein>
<proteinExistence type="predicted"/>
<organism evidence="1">
    <name type="scientific">marine metagenome</name>
    <dbReference type="NCBI Taxonomy" id="408172"/>
    <lineage>
        <taxon>unclassified sequences</taxon>
        <taxon>metagenomes</taxon>
        <taxon>ecological metagenomes</taxon>
    </lineage>
</organism>
<reference evidence="1" key="1">
    <citation type="submission" date="2018-05" db="EMBL/GenBank/DDBJ databases">
        <authorList>
            <person name="Lanie J.A."/>
            <person name="Ng W.-L."/>
            <person name="Kazmierczak K.M."/>
            <person name="Andrzejewski T.M."/>
            <person name="Davidsen T.M."/>
            <person name="Wayne K.J."/>
            <person name="Tettelin H."/>
            <person name="Glass J.I."/>
            <person name="Rusch D."/>
            <person name="Podicherti R."/>
            <person name="Tsui H.-C.T."/>
            <person name="Winkler M.E."/>
        </authorList>
    </citation>
    <scope>NUCLEOTIDE SEQUENCE</scope>
</reference>
<gene>
    <name evidence="1" type="ORF">METZ01_LOCUS413202</name>
</gene>
<dbReference type="InterPro" id="IPR003737">
    <property type="entry name" value="GlcNAc_PI_deacetylase-related"/>
</dbReference>
<dbReference type="AlphaFoldDB" id="A0A382WQD5"/>
<evidence type="ECO:0008006" key="2">
    <source>
        <dbReference type="Google" id="ProtNLM"/>
    </source>
</evidence>
<dbReference type="Gene3D" id="3.40.50.10320">
    <property type="entry name" value="LmbE-like"/>
    <property type="match status" value="1"/>
</dbReference>
<accession>A0A382WQD5</accession>
<dbReference type="EMBL" id="UINC01161263">
    <property type="protein sequence ID" value="SVD60348.1"/>
    <property type="molecule type" value="Genomic_DNA"/>
</dbReference>
<dbReference type="InterPro" id="IPR024078">
    <property type="entry name" value="LmbE-like_dom_sf"/>
</dbReference>
<name>A0A382WQD5_9ZZZZ</name>
<feature type="non-terminal residue" evidence="1">
    <location>
        <position position="39"/>
    </location>
</feature>
<evidence type="ECO:0000313" key="1">
    <source>
        <dbReference type="EMBL" id="SVD60348.1"/>
    </source>
</evidence>
<sequence>MAHPDDAELQCGGTLALAVARGSRAAVVDFSRGELATRG</sequence>
<dbReference type="Pfam" id="PF02585">
    <property type="entry name" value="PIG-L"/>
    <property type="match status" value="1"/>
</dbReference>